<gene>
    <name evidence="9" type="ORF">F9K24_07900</name>
</gene>
<evidence type="ECO:0000313" key="9">
    <source>
        <dbReference type="EMBL" id="KAB2933262.1"/>
    </source>
</evidence>
<dbReference type="InterPro" id="IPR050437">
    <property type="entry name" value="Ribos_protein_bS1-like"/>
</dbReference>
<dbReference type="PANTHER" id="PTHR10724:SF7">
    <property type="entry name" value="SMALL RIBOSOMAL SUBUNIT PROTEIN BS1C"/>
    <property type="match status" value="1"/>
</dbReference>
<evidence type="ECO:0000313" key="10">
    <source>
        <dbReference type="Proteomes" id="UP000460298"/>
    </source>
</evidence>
<sequence>MAAATPFDKAQDDKVEFEKYLEESENEQLEMVRFSKGDLLDAVVLDANDRQVFLDIGQKQEGVCSRDEFEGTPEPGMRVTVVVMRGAGLEENTLVSHAEARRREAWNKIIEAHASSVPLTGVVKKELENRKGYIVDYGALDLFLPQSQVSARSRGAHLKSGEKIDFRILEVNDRRKSGIISRRVIQEEQDHEKWDQFTAAHQVGEDLEGEVVRIVSFGIFVRIDGIDGLVHQSDLSWKPNRPFRDLYKKGDKANVRILSIDVENRRLSLGIKQLSEDPWEWARRELHEGDVVEGTVTSITDYGAFVEVREGLEGLIHISELSWLNKLKHPKRYFNPGEKTKVCILTIDHDKRRIALSYRRTRPDPWTQIDSIAKAGDVRQGVVTSITKFGAFVELGEEVEGLIHFKDYSWDDHPDRKMLRKGQTVEFKILDVDRQHHRISCGIKQLTPGPYEALKQKYKKGQSIDGKITNITSFGVFVDIGEGFEGLVHVSHLPLRRDEKIEERYSVGDEVKTVLLKIDADEKRISLSIKDYDRRQQKELMSRYMVPENEGYSFGALLKNNLNQKNDEPDQ</sequence>
<evidence type="ECO:0000256" key="2">
    <source>
        <dbReference type="ARBA" id="ARBA00022737"/>
    </source>
</evidence>
<dbReference type="SMART" id="SM00316">
    <property type="entry name" value="S1"/>
    <property type="match status" value="6"/>
</dbReference>
<dbReference type="CDD" id="cd05688">
    <property type="entry name" value="S1_RPS1_repeat_ec3"/>
    <property type="match status" value="1"/>
</dbReference>
<evidence type="ECO:0000256" key="7">
    <source>
        <dbReference type="PIRNR" id="PIRNR002111"/>
    </source>
</evidence>
<comment type="caution">
    <text evidence="9">The sequence shown here is derived from an EMBL/GenBank/DDBJ whole genome shotgun (WGS) entry which is preliminary data.</text>
</comment>
<dbReference type="PROSITE" id="PS50126">
    <property type="entry name" value="S1"/>
    <property type="match status" value="5"/>
</dbReference>
<dbReference type="PRINTS" id="PR00681">
    <property type="entry name" value="RIBOSOMALS1"/>
</dbReference>
<dbReference type="FunFam" id="2.40.50.140:FF:000103">
    <property type="entry name" value="protein RRP5 homolog"/>
    <property type="match status" value="2"/>
</dbReference>
<dbReference type="SUPFAM" id="SSF50249">
    <property type="entry name" value="Nucleic acid-binding proteins"/>
    <property type="match status" value="6"/>
</dbReference>
<dbReference type="GO" id="GO:0003729">
    <property type="term" value="F:mRNA binding"/>
    <property type="evidence" value="ECO:0007669"/>
    <property type="project" value="TreeGrafter"/>
</dbReference>
<evidence type="ECO:0000259" key="8">
    <source>
        <dbReference type="PROSITE" id="PS50126"/>
    </source>
</evidence>
<comment type="similarity">
    <text evidence="1 7">Belongs to the bacterial ribosomal protein bS1 family.</text>
</comment>
<dbReference type="Pfam" id="PF00575">
    <property type="entry name" value="S1"/>
    <property type="match status" value="5"/>
</dbReference>
<evidence type="ECO:0000256" key="1">
    <source>
        <dbReference type="ARBA" id="ARBA00006767"/>
    </source>
</evidence>
<organism evidence="9 10">
    <name type="scientific">Leptonema illini</name>
    <dbReference type="NCBI Taxonomy" id="183"/>
    <lineage>
        <taxon>Bacteria</taxon>
        <taxon>Pseudomonadati</taxon>
        <taxon>Spirochaetota</taxon>
        <taxon>Spirochaetia</taxon>
        <taxon>Leptospirales</taxon>
        <taxon>Leptospiraceae</taxon>
        <taxon>Leptonema</taxon>
    </lineage>
</organism>
<feature type="domain" description="S1 motif" evidence="8">
    <location>
        <begin position="376"/>
        <end position="444"/>
    </location>
</feature>
<dbReference type="PIRSF" id="PIRSF002111">
    <property type="entry name" value="RpsA"/>
    <property type="match status" value="1"/>
</dbReference>
<dbReference type="GO" id="GO:0003735">
    <property type="term" value="F:structural constituent of ribosome"/>
    <property type="evidence" value="ECO:0007669"/>
    <property type="project" value="InterPro"/>
</dbReference>
<accession>A0A833H2L8</accession>
<dbReference type="InterPro" id="IPR003029">
    <property type="entry name" value="S1_domain"/>
</dbReference>
<evidence type="ECO:0000256" key="5">
    <source>
        <dbReference type="ARBA" id="ARBA00023274"/>
    </source>
</evidence>
<dbReference type="GO" id="GO:0006412">
    <property type="term" value="P:translation"/>
    <property type="evidence" value="ECO:0007669"/>
    <property type="project" value="InterPro"/>
</dbReference>
<dbReference type="GO" id="GO:0022627">
    <property type="term" value="C:cytosolic small ribosomal subunit"/>
    <property type="evidence" value="ECO:0007669"/>
    <property type="project" value="TreeGrafter"/>
</dbReference>
<dbReference type="EMBL" id="WBUI01000006">
    <property type="protein sequence ID" value="KAB2933262.1"/>
    <property type="molecule type" value="Genomic_DNA"/>
</dbReference>
<feature type="domain" description="S1 motif" evidence="8">
    <location>
        <begin position="116"/>
        <end position="183"/>
    </location>
</feature>
<feature type="domain" description="S1 motif" evidence="8">
    <location>
        <begin position="204"/>
        <end position="272"/>
    </location>
</feature>
<keyword evidence="2" id="KW-0677">Repeat</keyword>
<evidence type="ECO:0000256" key="6">
    <source>
        <dbReference type="ARBA" id="ARBA00025604"/>
    </source>
</evidence>
<dbReference type="Gene3D" id="2.40.50.140">
    <property type="entry name" value="Nucleic acid-binding proteins"/>
    <property type="match status" value="6"/>
</dbReference>
<dbReference type="PANTHER" id="PTHR10724">
    <property type="entry name" value="30S RIBOSOMAL PROTEIN S1"/>
    <property type="match status" value="1"/>
</dbReference>
<keyword evidence="4 7" id="KW-0689">Ribosomal protein</keyword>
<name>A0A833H2L8_9LEPT</name>
<evidence type="ECO:0000256" key="4">
    <source>
        <dbReference type="ARBA" id="ARBA00022980"/>
    </source>
</evidence>
<dbReference type="InterPro" id="IPR012340">
    <property type="entry name" value="NA-bd_OB-fold"/>
</dbReference>
<evidence type="ECO:0000256" key="3">
    <source>
        <dbReference type="ARBA" id="ARBA00022884"/>
    </source>
</evidence>
<feature type="domain" description="S1 motif" evidence="8">
    <location>
        <begin position="461"/>
        <end position="530"/>
    </location>
</feature>
<comment type="function">
    <text evidence="6 7">Binds mRNA; thus facilitating recognition of the initiation point. It is needed to translate mRNA with a short Shine-Dalgarno (SD) purine-rich sequence.</text>
</comment>
<dbReference type="Proteomes" id="UP000460298">
    <property type="component" value="Unassembled WGS sequence"/>
</dbReference>
<proteinExistence type="inferred from homology"/>
<reference evidence="9 10" key="1">
    <citation type="submission" date="2019-10" db="EMBL/GenBank/DDBJ databases">
        <title>Extracellular Electron Transfer in a Candidatus Methanoperedens spp. Enrichment Culture.</title>
        <authorList>
            <person name="Berger S."/>
            <person name="Rangel Shaw D."/>
            <person name="Berben T."/>
            <person name="In 'T Zandt M."/>
            <person name="Frank J."/>
            <person name="Reimann J."/>
            <person name="Jetten M.S.M."/>
            <person name="Welte C.U."/>
        </authorList>
    </citation>
    <scope>NUCLEOTIDE SEQUENCE [LARGE SCALE GENOMIC DNA]</scope>
    <source>
        <strain evidence="9">SB12</strain>
    </source>
</reference>
<feature type="domain" description="S1 motif" evidence="8">
    <location>
        <begin position="289"/>
        <end position="359"/>
    </location>
</feature>
<keyword evidence="5 7" id="KW-0687">Ribonucleoprotein</keyword>
<keyword evidence="3 7" id="KW-0694">RNA-binding</keyword>
<dbReference type="AlphaFoldDB" id="A0A833H2L8"/>
<protein>
    <recommendedName>
        <fullName evidence="7">30S ribosomal protein S1</fullName>
    </recommendedName>
</protein>
<dbReference type="InterPro" id="IPR035104">
    <property type="entry name" value="Ribosomal_protein_S1-like"/>
</dbReference>
<dbReference type="InterPro" id="IPR000110">
    <property type="entry name" value="Ribosomal_bS1"/>
</dbReference>